<keyword evidence="2" id="KW-1185">Reference proteome</keyword>
<evidence type="ECO:0000313" key="1">
    <source>
        <dbReference type="EMBL" id="AWI52068.1"/>
    </source>
</evidence>
<dbReference type="Proteomes" id="UP000244892">
    <property type="component" value="Chromosome"/>
</dbReference>
<dbReference type="InterPro" id="IPR010710">
    <property type="entry name" value="DUF1289"/>
</dbReference>
<dbReference type="KEGG" id="aon:DEH84_00350"/>
<dbReference type="PANTHER" id="PTHR35175">
    <property type="entry name" value="DUF1289 DOMAIN-CONTAINING PROTEIN"/>
    <property type="match status" value="1"/>
</dbReference>
<gene>
    <name evidence="1" type="ORF">DEH84_00350</name>
</gene>
<dbReference type="AlphaFoldDB" id="A0A2U8FM63"/>
<name>A0A2U8FM63_9BURK</name>
<dbReference type="RefSeq" id="WP_109033786.1">
    <property type="nucleotide sequence ID" value="NZ_CP029210.1"/>
</dbReference>
<dbReference type="EMBL" id="CP029210">
    <property type="protein sequence ID" value="AWI52068.1"/>
    <property type="molecule type" value="Genomic_DNA"/>
</dbReference>
<dbReference type="Pfam" id="PF06945">
    <property type="entry name" value="DUF1289"/>
    <property type="match status" value="1"/>
</dbReference>
<organism evidence="1 2">
    <name type="scientific">Aquabacterium olei</name>
    <dbReference type="NCBI Taxonomy" id="1296669"/>
    <lineage>
        <taxon>Bacteria</taxon>
        <taxon>Pseudomonadati</taxon>
        <taxon>Pseudomonadota</taxon>
        <taxon>Betaproteobacteria</taxon>
        <taxon>Burkholderiales</taxon>
        <taxon>Aquabacterium</taxon>
    </lineage>
</organism>
<dbReference type="PANTHER" id="PTHR35175:SF2">
    <property type="entry name" value="DUF1289 DOMAIN-CONTAINING PROTEIN"/>
    <property type="match status" value="1"/>
</dbReference>
<evidence type="ECO:0000313" key="2">
    <source>
        <dbReference type="Proteomes" id="UP000244892"/>
    </source>
</evidence>
<reference evidence="1 2" key="1">
    <citation type="submission" date="2018-05" db="EMBL/GenBank/DDBJ databases">
        <title>complete genome sequence of Aquabacterium olei NBRC 110486.</title>
        <authorList>
            <person name="Tang B."/>
            <person name="Chang J."/>
            <person name="Zhang L."/>
            <person name="Yang H."/>
        </authorList>
    </citation>
    <scope>NUCLEOTIDE SEQUENCE [LARGE SCALE GENOMIC DNA]</scope>
    <source>
        <strain evidence="1 2">NBRC 110486</strain>
    </source>
</reference>
<proteinExistence type="predicted"/>
<dbReference type="OrthoDB" id="8911262at2"/>
<sequence>MSLPVQPAAPEPSVPSPCRSLCKLDADKVCTGCGRTIDDIRAWREMPDAERMACVVRAEARRLAWGQLA</sequence>
<protein>
    <submittedName>
        <fullName evidence="1">DUF1289 domain-containing protein</fullName>
    </submittedName>
</protein>
<accession>A0A2U8FM63</accession>